<dbReference type="OrthoDB" id="5796917at2"/>
<gene>
    <name evidence="1" type="ORF">BOW51_08620</name>
</gene>
<dbReference type="Proteomes" id="UP000190896">
    <property type="component" value="Unassembled WGS sequence"/>
</dbReference>
<sequence>MSTGKLLLHLPGDNLPQDIAALEKGLREIGLIGESLNRAEHIFQAGERFLHLVTFLGCSPYVRFEPEDDQDEDFCYIKLSGPHNRVQFRRGSNTQRPGCPGCRRKISDTDEMIENWLTTGKSCTCPHCGAHFDAPELRWRQSAGFGRFFIEVNSVFPCEAIPSQELLNHLKGDGEAWEFFYIQ</sequence>
<evidence type="ECO:0000313" key="1">
    <source>
        <dbReference type="EMBL" id="OOZ36148.1"/>
    </source>
</evidence>
<dbReference type="RefSeq" id="WP_078487616.1">
    <property type="nucleotide sequence ID" value="NZ_MPRJ01000053.1"/>
</dbReference>
<dbReference type="EMBL" id="MPRJ01000053">
    <property type="protein sequence ID" value="OOZ36148.1"/>
    <property type="molecule type" value="Genomic_DNA"/>
</dbReference>
<organism evidence="1 2">
    <name type="scientific">Solemya velesiana gill symbiont</name>
    <dbReference type="NCBI Taxonomy" id="1918948"/>
    <lineage>
        <taxon>Bacteria</taxon>
        <taxon>Pseudomonadati</taxon>
        <taxon>Pseudomonadota</taxon>
        <taxon>Gammaproteobacteria</taxon>
        <taxon>sulfur-oxidizing symbionts</taxon>
    </lineage>
</organism>
<proteinExistence type="predicted"/>
<reference evidence="1 2" key="1">
    <citation type="submission" date="2016-11" db="EMBL/GenBank/DDBJ databases">
        <title>Mixed transmission modes and dynamic genome evolution in an obligate animal-bacterial symbiosis.</title>
        <authorList>
            <person name="Russell S.L."/>
            <person name="Corbett-Detig R.B."/>
            <person name="Cavanaugh C.M."/>
        </authorList>
    </citation>
    <scope>NUCLEOTIDE SEQUENCE [LARGE SCALE GENOMIC DNA]</scope>
    <source>
        <strain evidence="1">Se-Cadez</strain>
    </source>
</reference>
<evidence type="ECO:0000313" key="2">
    <source>
        <dbReference type="Proteomes" id="UP000190896"/>
    </source>
</evidence>
<name>A0A1T2KTF6_9GAMM</name>
<keyword evidence="2" id="KW-1185">Reference proteome</keyword>
<dbReference type="AlphaFoldDB" id="A0A1T2KTF6"/>
<protein>
    <submittedName>
        <fullName evidence="1">Uncharacterized protein</fullName>
    </submittedName>
</protein>
<accession>A0A1T2KTF6</accession>
<comment type="caution">
    <text evidence="1">The sequence shown here is derived from an EMBL/GenBank/DDBJ whole genome shotgun (WGS) entry which is preliminary data.</text>
</comment>